<keyword evidence="6" id="KW-0677">Repeat</keyword>
<keyword evidence="3" id="KW-0813">Transport</keyword>
<dbReference type="PANTHER" id="PTHR43790">
    <property type="entry name" value="CARBOHYDRATE TRANSPORT ATP-BINDING PROTEIN MG119-RELATED"/>
    <property type="match status" value="1"/>
</dbReference>
<dbReference type="GO" id="GO:0005524">
    <property type="term" value="F:ATP binding"/>
    <property type="evidence" value="ECO:0007669"/>
    <property type="project" value="UniProtKB-KW"/>
</dbReference>
<dbReference type="SUPFAM" id="SSF52540">
    <property type="entry name" value="P-loop containing nucleoside triphosphate hydrolases"/>
    <property type="match status" value="2"/>
</dbReference>
<evidence type="ECO:0000256" key="3">
    <source>
        <dbReference type="ARBA" id="ARBA00022448"/>
    </source>
</evidence>
<sequence length="518" mass="55049">MLPRIELLGITKRFPGVLANDAISFAVQPGEIHALLGENGAGKSTLVKIIYGVLQADSGQITFDGREAQVGSPREARALGIGMVFQHFSLFEAMTVLENIALGMDHPPARRQLEAEVRRVLDSYNLALDPHRDVHTLSVGERQRIEIVRALLQKPKLLIMDEPTSVLTPQEVEELFKTLRQLASEGCSILYISHKLEEIKALCDRATIMRGGRVVATCDPAKETARSMAEMMIGGNLKDIEGRDGRTVGQVRFTVENLSVPGEPPFGTSLNDISFEVSAGEIFGIAGVAGNGQNELLAALSGEQRRGMRGRIVIDGRDITDTGVTGRRRAGLSSVPEERNGHAAVPGMSLAENAILSARTRKALAAKGLLRRSAAREFASSVISAFSVKATGARGMAGSLSGGNLQKYVMGREIMQEPAVLLVAQPTWGVDAGAASFIRQAMVDLAASGSAIVLISQDLDELLALSDRIAVINEGHLSAAMDIATVSIEELGLLMGGVHGKKKPASAAPAEGITHHGA</sequence>
<keyword evidence="7" id="KW-0547">Nucleotide-binding</keyword>
<evidence type="ECO:0000256" key="4">
    <source>
        <dbReference type="ARBA" id="ARBA00022475"/>
    </source>
</evidence>
<dbReference type="CDD" id="cd03216">
    <property type="entry name" value="ABC_Carb_Monos_I"/>
    <property type="match status" value="1"/>
</dbReference>
<evidence type="ECO:0000259" key="11">
    <source>
        <dbReference type="PROSITE" id="PS50893"/>
    </source>
</evidence>
<protein>
    <submittedName>
        <fullName evidence="12">Nucleoside ABC transporter ATP-binding protein</fullName>
    </submittedName>
</protein>
<evidence type="ECO:0000313" key="13">
    <source>
        <dbReference type="Proteomes" id="UP000190135"/>
    </source>
</evidence>
<dbReference type="Proteomes" id="UP000190135">
    <property type="component" value="Unassembled WGS sequence"/>
</dbReference>
<reference evidence="12 13" key="1">
    <citation type="submission" date="2017-02" db="EMBL/GenBank/DDBJ databases">
        <authorList>
            <person name="Peterson S.W."/>
        </authorList>
    </citation>
    <scope>NUCLEOTIDE SEQUENCE [LARGE SCALE GENOMIC DNA]</scope>
    <source>
        <strain evidence="12 13">USBA 369</strain>
    </source>
</reference>
<dbReference type="PROSITE" id="PS00211">
    <property type="entry name" value="ABC_TRANSPORTER_1"/>
    <property type="match status" value="2"/>
</dbReference>
<dbReference type="InterPro" id="IPR050107">
    <property type="entry name" value="ABC_carbohydrate_import_ATPase"/>
</dbReference>
<dbReference type="SMART" id="SM00382">
    <property type="entry name" value="AAA"/>
    <property type="match status" value="1"/>
</dbReference>
<dbReference type="STRING" id="1365950.SAMN05428963_11343"/>
<keyword evidence="5" id="KW-0762">Sugar transport</keyword>
<evidence type="ECO:0000256" key="5">
    <source>
        <dbReference type="ARBA" id="ARBA00022597"/>
    </source>
</evidence>
<dbReference type="InterPro" id="IPR017871">
    <property type="entry name" value="ABC_transporter-like_CS"/>
</dbReference>
<dbReference type="Pfam" id="PF00005">
    <property type="entry name" value="ABC_tran"/>
    <property type="match status" value="2"/>
</dbReference>
<evidence type="ECO:0000256" key="8">
    <source>
        <dbReference type="ARBA" id="ARBA00022840"/>
    </source>
</evidence>
<gene>
    <name evidence="12" type="ORF">SAMN05428963_11343</name>
</gene>
<evidence type="ECO:0000256" key="10">
    <source>
        <dbReference type="ARBA" id="ARBA00023136"/>
    </source>
</evidence>
<keyword evidence="13" id="KW-1185">Reference proteome</keyword>
<dbReference type="AlphaFoldDB" id="A0A1T4SRV4"/>
<comment type="subcellular location">
    <subcellularLocation>
        <location evidence="1">Cell membrane</location>
        <topology evidence="1">Peripheral membrane protein</topology>
    </subcellularLocation>
</comment>
<evidence type="ECO:0000256" key="7">
    <source>
        <dbReference type="ARBA" id="ARBA00022741"/>
    </source>
</evidence>
<dbReference type="GO" id="GO:0005886">
    <property type="term" value="C:plasma membrane"/>
    <property type="evidence" value="ECO:0007669"/>
    <property type="project" value="UniProtKB-SubCell"/>
</dbReference>
<dbReference type="GO" id="GO:0016887">
    <property type="term" value="F:ATP hydrolysis activity"/>
    <property type="evidence" value="ECO:0007669"/>
    <property type="project" value="InterPro"/>
</dbReference>
<dbReference type="OrthoDB" id="9805029at2"/>
<keyword evidence="10" id="KW-0472">Membrane</keyword>
<organism evidence="12 13">
    <name type="scientific">Consotaella salsifontis</name>
    <dbReference type="NCBI Taxonomy" id="1365950"/>
    <lineage>
        <taxon>Bacteria</taxon>
        <taxon>Pseudomonadati</taxon>
        <taxon>Pseudomonadota</taxon>
        <taxon>Alphaproteobacteria</taxon>
        <taxon>Hyphomicrobiales</taxon>
        <taxon>Aurantimonadaceae</taxon>
        <taxon>Consotaella</taxon>
    </lineage>
</organism>
<evidence type="ECO:0000256" key="9">
    <source>
        <dbReference type="ARBA" id="ARBA00022967"/>
    </source>
</evidence>
<feature type="domain" description="ABC transporter" evidence="11">
    <location>
        <begin position="5"/>
        <end position="236"/>
    </location>
</feature>
<dbReference type="PANTHER" id="PTHR43790:SF4">
    <property type="entry name" value="GUANOSINE IMPORT ATP-BINDING PROTEIN NUPO"/>
    <property type="match status" value="1"/>
</dbReference>
<dbReference type="EMBL" id="FUXL01000013">
    <property type="protein sequence ID" value="SKA30621.1"/>
    <property type="molecule type" value="Genomic_DNA"/>
</dbReference>
<keyword evidence="9" id="KW-1278">Translocase</keyword>
<dbReference type="InterPro" id="IPR003439">
    <property type="entry name" value="ABC_transporter-like_ATP-bd"/>
</dbReference>
<dbReference type="InterPro" id="IPR027417">
    <property type="entry name" value="P-loop_NTPase"/>
</dbReference>
<evidence type="ECO:0000313" key="12">
    <source>
        <dbReference type="EMBL" id="SKA30621.1"/>
    </source>
</evidence>
<dbReference type="FunFam" id="3.40.50.300:FF:000127">
    <property type="entry name" value="Ribose import ATP-binding protein RbsA"/>
    <property type="match status" value="1"/>
</dbReference>
<dbReference type="PROSITE" id="PS50893">
    <property type="entry name" value="ABC_TRANSPORTER_2"/>
    <property type="match status" value="2"/>
</dbReference>
<evidence type="ECO:0000256" key="2">
    <source>
        <dbReference type="ARBA" id="ARBA00005417"/>
    </source>
</evidence>
<keyword evidence="4" id="KW-1003">Cell membrane</keyword>
<name>A0A1T4SRV4_9HYPH</name>
<evidence type="ECO:0000256" key="6">
    <source>
        <dbReference type="ARBA" id="ARBA00022737"/>
    </source>
</evidence>
<proteinExistence type="inferred from homology"/>
<accession>A0A1T4SRV4</accession>
<comment type="similarity">
    <text evidence="2">Belongs to the ABC transporter superfamily.</text>
</comment>
<dbReference type="Gene3D" id="3.40.50.300">
    <property type="entry name" value="P-loop containing nucleotide triphosphate hydrolases"/>
    <property type="match status" value="2"/>
</dbReference>
<dbReference type="InterPro" id="IPR003593">
    <property type="entry name" value="AAA+_ATPase"/>
</dbReference>
<dbReference type="CDD" id="cd03215">
    <property type="entry name" value="ABC_Carb_Monos_II"/>
    <property type="match status" value="1"/>
</dbReference>
<evidence type="ECO:0000256" key="1">
    <source>
        <dbReference type="ARBA" id="ARBA00004202"/>
    </source>
</evidence>
<dbReference type="RefSeq" id="WP_078709545.1">
    <property type="nucleotide sequence ID" value="NZ_FUXL01000013.1"/>
</dbReference>
<keyword evidence="8 12" id="KW-0067">ATP-binding</keyword>
<feature type="domain" description="ABC transporter" evidence="11">
    <location>
        <begin position="253"/>
        <end position="499"/>
    </location>
</feature>